<dbReference type="Proteomes" id="UP000005266">
    <property type="component" value="Segment"/>
</dbReference>
<keyword evidence="2" id="KW-1185">Reference proteome</keyword>
<reference evidence="1 2" key="1">
    <citation type="journal article" date="2013" name="Extremophiles">
        <title>Genomic analysis of cold-active Colwelliaphage 9A and psychrophilic phage-host interactions.</title>
        <authorList>
            <person name="Colangelo-Lillis J.R."/>
            <person name="Deming J.W."/>
        </authorList>
    </citation>
    <scope>NUCLEOTIDE SEQUENCE [LARGE SCALE GENOMIC DNA]</scope>
    <source>
        <strain evidence="1">9A</strain>
    </source>
</reference>
<evidence type="ECO:0000313" key="1">
    <source>
        <dbReference type="EMBL" id="AFK66645.1"/>
    </source>
</evidence>
<dbReference type="KEGG" id="vg:13165466"/>
<dbReference type="EMBL" id="HQ317390">
    <property type="protein sequence ID" value="AFK66645.1"/>
    <property type="molecule type" value="Genomic_DNA"/>
</dbReference>
<accession>I3UMD0</accession>
<gene>
    <name evidence="1" type="ORF">COPG_00049</name>
</gene>
<name>I3UMD0_9CAUD</name>
<dbReference type="GeneID" id="13165466"/>
<dbReference type="RefSeq" id="YP_006489235.1">
    <property type="nucleotide sequence ID" value="NC_018088.1"/>
</dbReference>
<evidence type="ECO:0000313" key="2">
    <source>
        <dbReference type="Proteomes" id="UP000005266"/>
    </source>
</evidence>
<organism evidence="1 2">
    <name type="scientific">Colwellia phage 9A</name>
    <dbReference type="NCBI Taxonomy" id="765765"/>
    <lineage>
        <taxon>Viruses</taxon>
        <taxon>Duplodnaviria</taxon>
        <taxon>Heunggongvirae</taxon>
        <taxon>Uroviricota</taxon>
        <taxon>Caudoviricetes</taxon>
        <taxon>Franklinbayvirus</taxon>
        <taxon>Franklinbayvirus fv9A</taxon>
    </lineage>
</organism>
<protein>
    <submittedName>
        <fullName evidence="1">Uncharacterized protein</fullName>
    </submittedName>
</protein>
<sequence length="307" mass="33466">MLNVNTKSGVKGVYSYKVTRENGDIVEGNSKNMILDNILKVTQQYGLYYSMSCYYLEVGSGTTPVTSADTGIETSLATHTGYKTGTYTERLEGLTRFRKLTATWVLPIGNIVGTVTELCAKSGHGHPVSRVLLTDISGNPTSLTLTATDQLTVVYELEVEIPNFDSSVTLNLYGVDTVCRLVSVNALSETSKHGVDNYKIYATYNRAFHEPVTITDAGEVFLHADYPNNTYAKGVITAGAYQNTAQQSVKNKIVYAPEDANGNIYAIGFYVDSARIRQVLTFDPPLPKTSADKVTIEMVVSSTMVSI</sequence>
<proteinExistence type="predicted"/>